<keyword evidence="2" id="KW-1185">Reference proteome</keyword>
<organism evidence="1 2">
    <name type="scientific">Micromonas commoda (strain RCC299 / NOUM17 / CCMP2709)</name>
    <name type="common">Picoplanktonic green alga</name>
    <dbReference type="NCBI Taxonomy" id="296587"/>
    <lineage>
        <taxon>Eukaryota</taxon>
        <taxon>Viridiplantae</taxon>
        <taxon>Chlorophyta</taxon>
        <taxon>Mamiellophyceae</taxon>
        <taxon>Mamiellales</taxon>
        <taxon>Mamiellaceae</taxon>
        <taxon>Micromonas</taxon>
    </lineage>
</organism>
<accession>C1FE94</accession>
<protein>
    <submittedName>
        <fullName evidence="1">Uncharacterized protein</fullName>
    </submittedName>
</protein>
<dbReference type="AlphaFoldDB" id="C1FE94"/>
<dbReference type="GeneID" id="8250190"/>
<evidence type="ECO:0000313" key="2">
    <source>
        <dbReference type="Proteomes" id="UP000002009"/>
    </source>
</evidence>
<dbReference type="KEGG" id="mis:MICPUN_107580"/>
<dbReference type="EMBL" id="CP001574">
    <property type="protein sequence ID" value="ACO68926.1"/>
    <property type="molecule type" value="Genomic_DNA"/>
</dbReference>
<dbReference type="InParanoid" id="C1FE94"/>
<reference evidence="1 2" key="1">
    <citation type="journal article" date="2009" name="Science">
        <title>Green evolution and dynamic adaptations revealed by genomes of the marine picoeukaryotes Micromonas.</title>
        <authorList>
            <person name="Worden A.Z."/>
            <person name="Lee J.H."/>
            <person name="Mock T."/>
            <person name="Rouze P."/>
            <person name="Simmons M.P."/>
            <person name="Aerts A.L."/>
            <person name="Allen A.E."/>
            <person name="Cuvelier M.L."/>
            <person name="Derelle E."/>
            <person name="Everett M.V."/>
            <person name="Foulon E."/>
            <person name="Grimwood J."/>
            <person name="Gundlach H."/>
            <person name="Henrissat B."/>
            <person name="Napoli C."/>
            <person name="McDonald S.M."/>
            <person name="Parker M.S."/>
            <person name="Rombauts S."/>
            <person name="Salamov A."/>
            <person name="Von Dassow P."/>
            <person name="Badger J.H."/>
            <person name="Coutinho P.M."/>
            <person name="Demir E."/>
            <person name="Dubchak I."/>
            <person name="Gentemann C."/>
            <person name="Eikrem W."/>
            <person name="Gready J.E."/>
            <person name="John U."/>
            <person name="Lanier W."/>
            <person name="Lindquist E.A."/>
            <person name="Lucas S."/>
            <person name="Mayer K.F."/>
            <person name="Moreau H."/>
            <person name="Not F."/>
            <person name="Otillar R."/>
            <person name="Panaud O."/>
            <person name="Pangilinan J."/>
            <person name="Paulsen I."/>
            <person name="Piegu B."/>
            <person name="Poliakov A."/>
            <person name="Robbens S."/>
            <person name="Schmutz J."/>
            <person name="Toulza E."/>
            <person name="Wyss T."/>
            <person name="Zelensky A."/>
            <person name="Zhou K."/>
            <person name="Armbrust E.V."/>
            <person name="Bhattacharya D."/>
            <person name="Goodenough U.W."/>
            <person name="Van de Peer Y."/>
            <person name="Grigoriev I.V."/>
        </authorList>
    </citation>
    <scope>NUCLEOTIDE SEQUENCE [LARGE SCALE GENOMIC DNA]</scope>
    <source>
        <strain evidence="2">RCC299 / NOUM17</strain>
    </source>
</reference>
<name>C1FE94_MICCC</name>
<gene>
    <name evidence="1" type="ORF">MICPUN_107580</name>
</gene>
<dbReference type="Proteomes" id="UP000002009">
    <property type="component" value="Chromosome 1"/>
</dbReference>
<dbReference type="RefSeq" id="XP_002507668.1">
    <property type="nucleotide sequence ID" value="XM_002507622.1"/>
</dbReference>
<evidence type="ECO:0000313" key="1">
    <source>
        <dbReference type="EMBL" id="ACO68926.1"/>
    </source>
</evidence>
<sequence>MKIIKLQIVYDDTSTEVSQVETRIKRVEGCHYKTHLASEVQRAWNCAEDLGNATICLKGITFLQIGSLPPSPPASPPSPSSGSLPFLDGECSCVSCYTLHGFKDLDAVEALGKQENDCGAT</sequence>
<proteinExistence type="predicted"/>